<dbReference type="AlphaFoldDB" id="G0U3A2"/>
<accession>G0U3A2</accession>
<feature type="domain" description="CFAP410 C-terminal" evidence="4">
    <location>
        <begin position="255"/>
        <end position="289"/>
    </location>
</feature>
<evidence type="ECO:0000313" key="5">
    <source>
        <dbReference type="EMBL" id="CCC50758.1"/>
    </source>
</evidence>
<protein>
    <recommendedName>
        <fullName evidence="4">CFAP410 C-terminal domain-containing protein</fullName>
    </recommendedName>
</protein>
<feature type="region of interest" description="Disordered" evidence="3">
    <location>
        <begin position="161"/>
        <end position="180"/>
    </location>
</feature>
<dbReference type="PANTHER" id="PTHR18849">
    <property type="entry name" value="LEUCINE RICH REPEAT PROTEIN"/>
    <property type="match status" value="1"/>
</dbReference>
<dbReference type="VEuPathDB" id="TriTrypDB:TvY486_0905790"/>
<gene>
    <name evidence="5" type="ORF">TVY486_0905790</name>
</gene>
<feature type="compositionally biased region" description="Polar residues" evidence="3">
    <location>
        <begin position="161"/>
        <end position="171"/>
    </location>
</feature>
<evidence type="ECO:0000256" key="2">
    <source>
        <dbReference type="ARBA" id="ARBA00022737"/>
    </source>
</evidence>
<evidence type="ECO:0000259" key="4">
    <source>
        <dbReference type="Pfam" id="PF22800"/>
    </source>
</evidence>
<keyword evidence="1" id="KW-0433">Leucine-rich repeat</keyword>
<evidence type="ECO:0000256" key="3">
    <source>
        <dbReference type="SAM" id="MobiDB-lite"/>
    </source>
</evidence>
<dbReference type="Gene3D" id="3.80.10.10">
    <property type="entry name" value="Ribonuclease Inhibitor"/>
    <property type="match status" value="1"/>
</dbReference>
<dbReference type="Pfam" id="PF14580">
    <property type="entry name" value="LRR_9"/>
    <property type="match status" value="1"/>
</dbReference>
<keyword evidence="2" id="KW-0677">Repeat</keyword>
<dbReference type="OMA" id="TENPICQ"/>
<dbReference type="SUPFAM" id="SSF52058">
    <property type="entry name" value="L domain-like"/>
    <property type="match status" value="1"/>
</dbReference>
<sequence>MAGVLTENLVLQKTKVGNIQRVRKLNVCAAQLSDIGVLRHADNLEVLSLSLNELNELGALSNCHRLSELYLRKNRIEDLNQVLHLSDMSNLRKLLLTENPICQDPNYRRFVIAAVRSLQFLDEIEISPEEREEAHRVFPNLYTIAPPPSLYCDPVRGKVRPSSTYTQNAPTATRHAHHANTSRVHHDFGDPDSSVDYRNGCPSGLYLTPKGRGGRRGLTNGASPIAQFAEPSPGVPSTMSGPYNRGSMQPVTAAQIGPTEVGVVQAVKVLLSELSHEGLMEVRRFIDTL</sequence>
<dbReference type="Pfam" id="PF22800">
    <property type="entry name" value="CFAP410_C"/>
    <property type="match status" value="1"/>
</dbReference>
<reference evidence="5" key="1">
    <citation type="journal article" date="2012" name="Proc. Natl. Acad. Sci. U.S.A.">
        <title>Antigenic diversity is generated by distinct evolutionary mechanisms in African trypanosome species.</title>
        <authorList>
            <person name="Jackson A.P."/>
            <person name="Berry A."/>
            <person name="Aslett M."/>
            <person name="Allison H.C."/>
            <person name="Burton P."/>
            <person name="Vavrova-Anderson J."/>
            <person name="Brown R."/>
            <person name="Browne H."/>
            <person name="Corton N."/>
            <person name="Hauser H."/>
            <person name="Gamble J."/>
            <person name="Gilderthorp R."/>
            <person name="Marcello L."/>
            <person name="McQuillan J."/>
            <person name="Otto T.D."/>
            <person name="Quail M.A."/>
            <person name="Sanders M.J."/>
            <person name="van Tonder A."/>
            <person name="Ginger M.L."/>
            <person name="Field M.C."/>
            <person name="Barry J.D."/>
            <person name="Hertz-Fowler C."/>
            <person name="Berriman M."/>
        </authorList>
    </citation>
    <scope>NUCLEOTIDE SEQUENCE</scope>
    <source>
        <strain evidence="5">Y486</strain>
    </source>
</reference>
<dbReference type="PROSITE" id="PS51450">
    <property type="entry name" value="LRR"/>
    <property type="match status" value="2"/>
</dbReference>
<organism evidence="5">
    <name type="scientific">Trypanosoma vivax (strain Y486)</name>
    <dbReference type="NCBI Taxonomy" id="1055687"/>
    <lineage>
        <taxon>Eukaryota</taxon>
        <taxon>Discoba</taxon>
        <taxon>Euglenozoa</taxon>
        <taxon>Kinetoplastea</taxon>
        <taxon>Metakinetoplastina</taxon>
        <taxon>Trypanosomatida</taxon>
        <taxon>Trypanosomatidae</taxon>
        <taxon>Trypanosoma</taxon>
        <taxon>Duttonella</taxon>
    </lineage>
</organism>
<dbReference type="PANTHER" id="PTHR18849:SF18">
    <property type="entry name" value="LEUCINE-RICH REPEAT PROTEIN (LRRP)"/>
    <property type="match status" value="1"/>
</dbReference>
<dbReference type="InterPro" id="IPR032675">
    <property type="entry name" value="LRR_dom_sf"/>
</dbReference>
<name>G0U3A2_TRYVY</name>
<evidence type="ECO:0000256" key="1">
    <source>
        <dbReference type="ARBA" id="ARBA00022614"/>
    </source>
</evidence>
<dbReference type="EMBL" id="HE573025">
    <property type="protein sequence ID" value="CCC50758.1"/>
    <property type="molecule type" value="Genomic_DNA"/>
</dbReference>
<proteinExistence type="predicted"/>
<dbReference type="InterPro" id="IPR001611">
    <property type="entry name" value="Leu-rich_rpt"/>
</dbReference>
<dbReference type="InterPro" id="IPR055004">
    <property type="entry name" value="CFAP410_C"/>
</dbReference>